<dbReference type="SMART" id="SM00220">
    <property type="entry name" value="S_TKc"/>
    <property type="match status" value="1"/>
</dbReference>
<dbReference type="InterPro" id="IPR008271">
    <property type="entry name" value="Ser/Thr_kinase_AS"/>
</dbReference>
<keyword evidence="2" id="KW-0808">Transferase</keyword>
<dbReference type="AlphaFoldDB" id="A0A5N7DDM6"/>
<dbReference type="PANTHER" id="PTHR48011:SF84">
    <property type="entry name" value="KINASE, PUTATIVE-RELATED"/>
    <property type="match status" value="1"/>
</dbReference>
<dbReference type="GO" id="GO:0005524">
    <property type="term" value="F:ATP binding"/>
    <property type="evidence" value="ECO:0007669"/>
    <property type="project" value="InterPro"/>
</dbReference>
<evidence type="ECO:0000313" key="3">
    <source>
        <dbReference type="Proteomes" id="UP000325579"/>
    </source>
</evidence>
<dbReference type="InterPro" id="IPR011009">
    <property type="entry name" value="Kinase-like_dom_sf"/>
</dbReference>
<dbReference type="PROSITE" id="PS00108">
    <property type="entry name" value="PROTEIN_KINASE_ST"/>
    <property type="match status" value="1"/>
</dbReference>
<dbReference type="OrthoDB" id="5979581at2759"/>
<evidence type="ECO:0000259" key="1">
    <source>
        <dbReference type="PROSITE" id="PS50011"/>
    </source>
</evidence>
<dbReference type="Pfam" id="PF00069">
    <property type="entry name" value="Pkinase"/>
    <property type="match status" value="1"/>
</dbReference>
<feature type="domain" description="Protein kinase" evidence="1">
    <location>
        <begin position="1"/>
        <end position="283"/>
    </location>
</feature>
<dbReference type="InterPro" id="IPR052751">
    <property type="entry name" value="Plant_MAPKKK"/>
</dbReference>
<protein>
    <submittedName>
        <fullName evidence="2">Putative serine/threonine protein kinase</fullName>
    </submittedName>
</protein>
<dbReference type="GeneID" id="43669399"/>
<name>A0A5N7DDM6_9EURO</name>
<dbReference type="SUPFAM" id="SSF56112">
    <property type="entry name" value="Protein kinase-like (PK-like)"/>
    <property type="match status" value="1"/>
</dbReference>
<keyword evidence="2" id="KW-0418">Kinase</keyword>
<proteinExistence type="predicted"/>
<dbReference type="PROSITE" id="PS50011">
    <property type="entry name" value="PROTEIN_KINASE_DOM"/>
    <property type="match status" value="1"/>
</dbReference>
<gene>
    <name evidence="2" type="ORF">BDV37DRAFT_271348</name>
</gene>
<dbReference type="InterPro" id="IPR000719">
    <property type="entry name" value="Prot_kinase_dom"/>
</dbReference>
<dbReference type="EMBL" id="ML736767">
    <property type="protein sequence ID" value="KAE8404467.1"/>
    <property type="molecule type" value="Genomic_DNA"/>
</dbReference>
<dbReference type="GO" id="GO:0007165">
    <property type="term" value="P:signal transduction"/>
    <property type="evidence" value="ECO:0007669"/>
    <property type="project" value="TreeGrafter"/>
</dbReference>
<dbReference type="Proteomes" id="UP000325579">
    <property type="component" value="Unassembled WGS sequence"/>
</dbReference>
<sequence>MSSLFRTGHVLRGKLGKYTIAKRVRDTTVIIKGVENHPRVNNELDILKRFQAKTSCLRPVLDEIEDPPELTIIVLNHFEDDLLQASKTRPLNRKKLNCVSRRILEALNCLHQGGYIHADLKPDNIFVNYADRGVGNHVRFSDVRLRDLGDTCPIDSKWARSGTPLGAPMWHSPELIMETPWGSPTDIWSYGAVVSFSILFNELILQFRYFGPWPGKYEEVASPETLHAIRWVMQEIPKSETTPFAMITEKEVCKRDKEFIMEIRKLDWRDRPSARELLEHERLKEGDKE</sequence>
<dbReference type="PANTHER" id="PTHR48011">
    <property type="entry name" value="CCR4-NOT TRANSCRIPTIONAL COMPLEX SUBUNIT CAF120-RELATED"/>
    <property type="match status" value="1"/>
</dbReference>
<evidence type="ECO:0000313" key="2">
    <source>
        <dbReference type="EMBL" id="KAE8404467.1"/>
    </source>
</evidence>
<keyword evidence="3" id="KW-1185">Reference proteome</keyword>
<accession>A0A5N7DDM6</accession>
<organism evidence="2 3">
    <name type="scientific">Aspergillus pseudonomiae</name>
    <dbReference type="NCBI Taxonomy" id="1506151"/>
    <lineage>
        <taxon>Eukaryota</taxon>
        <taxon>Fungi</taxon>
        <taxon>Dikarya</taxon>
        <taxon>Ascomycota</taxon>
        <taxon>Pezizomycotina</taxon>
        <taxon>Eurotiomycetes</taxon>
        <taxon>Eurotiomycetidae</taxon>
        <taxon>Eurotiales</taxon>
        <taxon>Aspergillaceae</taxon>
        <taxon>Aspergillus</taxon>
        <taxon>Aspergillus subgen. Circumdati</taxon>
    </lineage>
</organism>
<dbReference type="GO" id="GO:0004674">
    <property type="term" value="F:protein serine/threonine kinase activity"/>
    <property type="evidence" value="ECO:0007669"/>
    <property type="project" value="UniProtKB-KW"/>
</dbReference>
<reference evidence="2 3" key="1">
    <citation type="submission" date="2019-04" db="EMBL/GenBank/DDBJ databases">
        <authorList>
            <consortium name="DOE Joint Genome Institute"/>
            <person name="Mondo S."/>
            <person name="Kjaerbolling I."/>
            <person name="Vesth T."/>
            <person name="Frisvad J.C."/>
            <person name="Nybo J.L."/>
            <person name="Theobald S."/>
            <person name="Kildgaard S."/>
            <person name="Isbrandt T."/>
            <person name="Kuo A."/>
            <person name="Sato A."/>
            <person name="Lyhne E.K."/>
            <person name="Kogle M.E."/>
            <person name="Wiebenga A."/>
            <person name="Kun R.S."/>
            <person name="Lubbers R.J."/>
            <person name="Makela M.R."/>
            <person name="Barry K."/>
            <person name="Chovatia M."/>
            <person name="Clum A."/>
            <person name="Daum C."/>
            <person name="Haridas S."/>
            <person name="He G."/>
            <person name="LaButti K."/>
            <person name="Lipzen A."/>
            <person name="Riley R."/>
            <person name="Salamov A."/>
            <person name="Simmons B.A."/>
            <person name="Magnuson J.K."/>
            <person name="Henrissat B."/>
            <person name="Mortensen U.H."/>
            <person name="Larsen T.O."/>
            <person name="Devries R.P."/>
            <person name="Grigoriev I.V."/>
            <person name="Machida M."/>
            <person name="Baker S.E."/>
            <person name="Andersen M.R."/>
            <person name="Cantor M.N."/>
            <person name="Hua S.X."/>
        </authorList>
    </citation>
    <scope>NUCLEOTIDE SEQUENCE [LARGE SCALE GENOMIC DNA]</scope>
    <source>
        <strain evidence="2 3">CBS 119388</strain>
    </source>
</reference>
<keyword evidence="2" id="KW-0723">Serine/threonine-protein kinase</keyword>
<dbReference type="RefSeq" id="XP_031941786.1">
    <property type="nucleotide sequence ID" value="XM_032084708.1"/>
</dbReference>
<dbReference type="Gene3D" id="1.10.510.10">
    <property type="entry name" value="Transferase(Phosphotransferase) domain 1"/>
    <property type="match status" value="1"/>
</dbReference>